<protein>
    <submittedName>
        <fullName evidence="5">Helix-turn-helix domain-containing protein</fullName>
    </submittedName>
</protein>
<dbReference type="PANTHER" id="PTHR43280">
    <property type="entry name" value="ARAC-FAMILY TRANSCRIPTIONAL REGULATOR"/>
    <property type="match status" value="1"/>
</dbReference>
<dbReference type="Gene3D" id="1.10.10.60">
    <property type="entry name" value="Homeodomain-like"/>
    <property type="match status" value="2"/>
</dbReference>
<dbReference type="Proteomes" id="UP000780768">
    <property type="component" value="Unassembled WGS sequence"/>
</dbReference>
<comment type="caution">
    <text evidence="5">The sequence shown here is derived from an EMBL/GenBank/DDBJ whole genome shotgun (WGS) entry which is preliminary data.</text>
</comment>
<organism evidence="5 6">
    <name type="scientific">Megamonas hypermegale</name>
    <dbReference type="NCBI Taxonomy" id="158847"/>
    <lineage>
        <taxon>Bacteria</taxon>
        <taxon>Bacillati</taxon>
        <taxon>Bacillota</taxon>
        <taxon>Negativicutes</taxon>
        <taxon>Selenomonadales</taxon>
        <taxon>Selenomonadaceae</taxon>
        <taxon>Megamonas</taxon>
    </lineage>
</organism>
<name>A0A921HP57_9FIRM</name>
<evidence type="ECO:0000313" key="6">
    <source>
        <dbReference type="Proteomes" id="UP000780768"/>
    </source>
</evidence>
<dbReference type="GO" id="GO:0003700">
    <property type="term" value="F:DNA-binding transcription factor activity"/>
    <property type="evidence" value="ECO:0007669"/>
    <property type="project" value="InterPro"/>
</dbReference>
<dbReference type="PANTHER" id="PTHR43280:SF2">
    <property type="entry name" value="HTH-TYPE TRANSCRIPTIONAL REGULATOR EXSA"/>
    <property type="match status" value="1"/>
</dbReference>
<dbReference type="InterPro" id="IPR018062">
    <property type="entry name" value="HTH_AraC-typ_CS"/>
</dbReference>
<dbReference type="SUPFAM" id="SSF46689">
    <property type="entry name" value="Homeodomain-like"/>
    <property type="match status" value="2"/>
</dbReference>
<evidence type="ECO:0000313" key="5">
    <source>
        <dbReference type="EMBL" id="HJF85729.1"/>
    </source>
</evidence>
<dbReference type="Pfam" id="PF12833">
    <property type="entry name" value="HTH_18"/>
    <property type="match status" value="1"/>
</dbReference>
<dbReference type="SUPFAM" id="SSF51182">
    <property type="entry name" value="RmlC-like cupins"/>
    <property type="match status" value="1"/>
</dbReference>
<proteinExistence type="predicted"/>
<dbReference type="InterPro" id="IPR020449">
    <property type="entry name" value="Tscrpt_reg_AraC-type_HTH"/>
</dbReference>
<reference evidence="5" key="2">
    <citation type="submission" date="2021-09" db="EMBL/GenBank/DDBJ databases">
        <authorList>
            <person name="Gilroy R."/>
        </authorList>
    </citation>
    <scope>NUCLEOTIDE SEQUENCE</scope>
    <source>
        <strain evidence="5">7318</strain>
    </source>
</reference>
<keyword evidence="2" id="KW-0238">DNA-binding</keyword>
<dbReference type="PROSITE" id="PS00041">
    <property type="entry name" value="HTH_ARAC_FAMILY_1"/>
    <property type="match status" value="1"/>
</dbReference>
<dbReference type="InterPro" id="IPR011051">
    <property type="entry name" value="RmlC_Cupin_sf"/>
</dbReference>
<evidence type="ECO:0000256" key="3">
    <source>
        <dbReference type="ARBA" id="ARBA00023163"/>
    </source>
</evidence>
<feature type="domain" description="HTH araC/xylS-type" evidence="4">
    <location>
        <begin position="186"/>
        <end position="284"/>
    </location>
</feature>
<accession>A0A921HP57</accession>
<dbReference type="InterPro" id="IPR018060">
    <property type="entry name" value="HTH_AraC"/>
</dbReference>
<dbReference type="GO" id="GO:0043565">
    <property type="term" value="F:sequence-specific DNA binding"/>
    <property type="evidence" value="ECO:0007669"/>
    <property type="project" value="InterPro"/>
</dbReference>
<evidence type="ECO:0000256" key="2">
    <source>
        <dbReference type="ARBA" id="ARBA00023125"/>
    </source>
</evidence>
<dbReference type="Gene3D" id="2.60.120.10">
    <property type="entry name" value="Jelly Rolls"/>
    <property type="match status" value="1"/>
</dbReference>
<dbReference type="PRINTS" id="PR00032">
    <property type="entry name" value="HTHARAC"/>
</dbReference>
<reference evidence="5" key="1">
    <citation type="journal article" date="2021" name="PeerJ">
        <title>Extensive microbial diversity within the chicken gut microbiome revealed by metagenomics and culture.</title>
        <authorList>
            <person name="Gilroy R."/>
            <person name="Ravi A."/>
            <person name="Getino M."/>
            <person name="Pursley I."/>
            <person name="Horton D.L."/>
            <person name="Alikhan N.F."/>
            <person name="Baker D."/>
            <person name="Gharbi K."/>
            <person name="Hall N."/>
            <person name="Watson M."/>
            <person name="Adriaenssens E.M."/>
            <person name="Foster-Nyarko E."/>
            <person name="Jarju S."/>
            <person name="Secka A."/>
            <person name="Antonio M."/>
            <person name="Oren A."/>
            <person name="Chaudhuri R.R."/>
            <person name="La Ragione R."/>
            <person name="Hildebrand F."/>
            <person name="Pallen M.J."/>
        </authorList>
    </citation>
    <scope>NUCLEOTIDE SEQUENCE</scope>
    <source>
        <strain evidence="5">7318</strain>
    </source>
</reference>
<dbReference type="InterPro" id="IPR009057">
    <property type="entry name" value="Homeodomain-like_sf"/>
</dbReference>
<gene>
    <name evidence="5" type="ORF">K8V65_08725</name>
</gene>
<dbReference type="PROSITE" id="PS01124">
    <property type="entry name" value="HTH_ARAC_FAMILY_2"/>
    <property type="match status" value="1"/>
</dbReference>
<keyword evidence="3" id="KW-0804">Transcription</keyword>
<feature type="non-terminal residue" evidence="5">
    <location>
        <position position="1"/>
    </location>
</feature>
<evidence type="ECO:0000256" key="1">
    <source>
        <dbReference type="ARBA" id="ARBA00023015"/>
    </source>
</evidence>
<dbReference type="CDD" id="cd02208">
    <property type="entry name" value="cupin_RmlC-like"/>
    <property type="match status" value="1"/>
</dbReference>
<dbReference type="AlphaFoldDB" id="A0A921HP57"/>
<dbReference type="EMBL" id="DYVR01000243">
    <property type="protein sequence ID" value="HJF85729.1"/>
    <property type="molecule type" value="Genomic_DNA"/>
</dbReference>
<evidence type="ECO:0000259" key="4">
    <source>
        <dbReference type="PROSITE" id="PS01124"/>
    </source>
</evidence>
<sequence>NKEELLLIPQDFPYVMKAIDFSDFRNCFVPWHWHNEIEIFYMKSGGIEYYLPGGRVNFPAGTAGIINSNVLHKTRPYFGMEKDIQLIHLVTPSFLAGEQGSRIEQKYITPLVNNPQFEFVKIAPGDKKRRKLYRLIRKSFELKDTDFGYELKLRNILAQIWLEMYALSDDLWADNKTYSNVSDKIKAVIVYINEHYAEKISVKQLATVAFVSERECFRLFQECLHMTPIEYIVNYRLQNACRMLAGTQESVTKIAQSCGLGSSSYFGKIFREKMGCTPSQYRAKWRNSDKKRRI</sequence>
<dbReference type="InterPro" id="IPR014710">
    <property type="entry name" value="RmlC-like_jellyroll"/>
</dbReference>
<keyword evidence="1" id="KW-0805">Transcription regulation</keyword>
<dbReference type="SMART" id="SM00342">
    <property type="entry name" value="HTH_ARAC"/>
    <property type="match status" value="1"/>
</dbReference>